<name>A0A1M6Y4X9_9FLAO</name>
<evidence type="ECO:0000313" key="2">
    <source>
        <dbReference type="Proteomes" id="UP000184069"/>
    </source>
</evidence>
<dbReference type="EMBL" id="FRBM01000002">
    <property type="protein sequence ID" value="SHL13109.1"/>
    <property type="molecule type" value="Genomic_DNA"/>
</dbReference>
<dbReference type="Proteomes" id="UP000184069">
    <property type="component" value="Unassembled WGS sequence"/>
</dbReference>
<dbReference type="InterPro" id="IPR010133">
    <property type="entry name" value="Bacteriocin_signal_seq"/>
</dbReference>
<dbReference type="AlphaFoldDB" id="A0A1M6Y4X9"/>
<dbReference type="NCBIfam" id="TIGR01847">
    <property type="entry name" value="bacteriocin_sig"/>
    <property type="match status" value="1"/>
</dbReference>
<dbReference type="RefSeq" id="WP_123872992.1">
    <property type="nucleotide sequence ID" value="NZ_FRBM01000002.1"/>
</dbReference>
<gene>
    <name evidence="1" type="ORF">SAMN05444407_102347</name>
</gene>
<reference evidence="1 2" key="1">
    <citation type="submission" date="2016-11" db="EMBL/GenBank/DDBJ databases">
        <authorList>
            <person name="Jaros S."/>
            <person name="Januszkiewicz K."/>
            <person name="Wedrychowicz H."/>
        </authorList>
    </citation>
    <scope>NUCLEOTIDE SEQUENCE [LARGE SCALE GENOMIC DNA]</scope>
    <source>
        <strain evidence="1 2">DSM 27621</strain>
    </source>
</reference>
<evidence type="ECO:0000313" key="1">
    <source>
        <dbReference type="EMBL" id="SHL13109.1"/>
    </source>
</evidence>
<proteinExistence type="predicted"/>
<protein>
    <submittedName>
        <fullName evidence="1">Bacteriocin-type signal sequence-containing protein</fullName>
    </submittedName>
</protein>
<organism evidence="1 2">
    <name type="scientific">Chryseobacterium contaminans</name>
    <dbReference type="NCBI Taxonomy" id="1423959"/>
    <lineage>
        <taxon>Bacteria</taxon>
        <taxon>Pseudomonadati</taxon>
        <taxon>Bacteroidota</taxon>
        <taxon>Flavobacteriia</taxon>
        <taxon>Flavobacteriales</taxon>
        <taxon>Weeksellaceae</taxon>
        <taxon>Chryseobacterium group</taxon>
        <taxon>Chryseobacterium</taxon>
    </lineage>
</organism>
<accession>A0A1M6Y4X9</accession>
<dbReference type="STRING" id="1423959.SAMN05444407_102347"/>
<sequence>MKKLSKKALKTINGGETVYIRCEFSGRVGQIHNVETFEDIAQGAATICKNGESFSIS</sequence>